<evidence type="ECO:0000256" key="6">
    <source>
        <dbReference type="ARBA" id="ARBA00029734"/>
    </source>
</evidence>
<evidence type="ECO:0000256" key="1">
    <source>
        <dbReference type="ARBA" id="ARBA00001713"/>
    </source>
</evidence>
<dbReference type="GO" id="GO:0004751">
    <property type="term" value="F:ribose-5-phosphate isomerase activity"/>
    <property type="evidence" value="ECO:0007669"/>
    <property type="project" value="UniProtKB-EC"/>
</dbReference>
<comment type="pathway">
    <text evidence="2">Carbohydrate degradation; pentose phosphate pathway; D-ribose 5-phosphate from D-ribulose 5-phosphate (non-oxidative stage): step 1/1.</text>
</comment>
<dbReference type="GO" id="GO:0005737">
    <property type="term" value="C:cytoplasm"/>
    <property type="evidence" value="ECO:0007669"/>
    <property type="project" value="TreeGrafter"/>
</dbReference>
<dbReference type="NCBIfam" id="NF001924">
    <property type="entry name" value="PRK00702.1"/>
    <property type="match status" value="1"/>
</dbReference>
<evidence type="ECO:0000256" key="5">
    <source>
        <dbReference type="ARBA" id="ARBA00023235"/>
    </source>
</evidence>
<dbReference type="GO" id="GO:0009052">
    <property type="term" value="P:pentose-phosphate shunt, non-oxidative branch"/>
    <property type="evidence" value="ECO:0007669"/>
    <property type="project" value="InterPro"/>
</dbReference>
<dbReference type="HAMAP" id="MF_00170">
    <property type="entry name" value="Rib_5P_isom_A"/>
    <property type="match status" value="1"/>
</dbReference>
<dbReference type="FunFam" id="3.30.70.260:FF:000018">
    <property type="entry name" value="Ribose-5-phosphate isomerase A"/>
    <property type="match status" value="1"/>
</dbReference>
<dbReference type="Gene3D" id="3.40.50.1360">
    <property type="match status" value="1"/>
</dbReference>
<evidence type="ECO:0000256" key="2">
    <source>
        <dbReference type="ARBA" id="ARBA00004988"/>
    </source>
</evidence>
<accession>A0A9P0CUW0</accession>
<keyword evidence="5" id="KW-0413">Isomerase</keyword>
<sequence>MTVKFFKLTKNLSLRFKTTMASINEAKQIAAYKAVDDHVKSGQVIGVGSGSTAVLAAQRLAERFKQEKLNIRCVPTSFQARQLIIHHKLPLTDLEIDPIVDITIDGADEVDANLTCIKGGGACLLQEKIVASNSKKLVIIADHTKDSEKLGEKWKKGVPIEVVPMAYVAIKNKIEKTLGGTAELRLAKMKAGPIVTDDGNFILDWKDFDPECNWEKVNNQLLQIPGLIETGLFVNMAVMAYFGMNDGSVKVRIPEDSKKCQGACYV</sequence>
<dbReference type="PANTHER" id="PTHR11934">
    <property type="entry name" value="RIBOSE-5-PHOSPHATE ISOMERASE"/>
    <property type="match status" value="1"/>
</dbReference>
<dbReference type="AlphaFoldDB" id="A0A9P0CUW0"/>
<dbReference type="InterPro" id="IPR004788">
    <property type="entry name" value="Ribose5P_isomerase_type_A"/>
</dbReference>
<organism evidence="7 8">
    <name type="scientific">Psylliodes chrysocephalus</name>
    <dbReference type="NCBI Taxonomy" id="3402493"/>
    <lineage>
        <taxon>Eukaryota</taxon>
        <taxon>Metazoa</taxon>
        <taxon>Ecdysozoa</taxon>
        <taxon>Arthropoda</taxon>
        <taxon>Hexapoda</taxon>
        <taxon>Insecta</taxon>
        <taxon>Pterygota</taxon>
        <taxon>Neoptera</taxon>
        <taxon>Endopterygota</taxon>
        <taxon>Coleoptera</taxon>
        <taxon>Polyphaga</taxon>
        <taxon>Cucujiformia</taxon>
        <taxon>Chrysomeloidea</taxon>
        <taxon>Chrysomelidae</taxon>
        <taxon>Galerucinae</taxon>
        <taxon>Alticini</taxon>
        <taxon>Psylliodes</taxon>
    </lineage>
</organism>
<dbReference type="Pfam" id="PF06026">
    <property type="entry name" value="Rib_5-P_isom_A"/>
    <property type="match status" value="1"/>
</dbReference>
<comment type="catalytic activity">
    <reaction evidence="1">
        <text>aldehydo-D-ribose 5-phosphate = D-ribulose 5-phosphate</text>
        <dbReference type="Rhea" id="RHEA:14657"/>
        <dbReference type="ChEBI" id="CHEBI:58121"/>
        <dbReference type="ChEBI" id="CHEBI:58273"/>
        <dbReference type="EC" id="5.3.1.6"/>
    </reaction>
</comment>
<dbReference type="InterPro" id="IPR020672">
    <property type="entry name" value="Ribose5P_isomerase_typA_subgr"/>
</dbReference>
<dbReference type="NCBIfam" id="TIGR00021">
    <property type="entry name" value="rpiA"/>
    <property type="match status" value="1"/>
</dbReference>
<dbReference type="EC" id="5.3.1.6" evidence="4"/>
<protein>
    <recommendedName>
        <fullName evidence="4">ribose-5-phosphate isomerase</fullName>
        <ecNumber evidence="4">5.3.1.6</ecNumber>
    </recommendedName>
    <alternativeName>
        <fullName evidence="6">Phosphoriboisomerase</fullName>
    </alternativeName>
</protein>
<dbReference type="CDD" id="cd01398">
    <property type="entry name" value="RPI_A"/>
    <property type="match status" value="1"/>
</dbReference>
<dbReference type="SUPFAM" id="SSF100950">
    <property type="entry name" value="NagB/RpiA/CoA transferase-like"/>
    <property type="match status" value="1"/>
</dbReference>
<gene>
    <name evidence="7" type="ORF">PSYICH_LOCUS6646</name>
</gene>
<dbReference type="PANTHER" id="PTHR11934:SF0">
    <property type="entry name" value="RIBOSE-5-PHOSPHATE ISOMERASE"/>
    <property type="match status" value="1"/>
</dbReference>
<keyword evidence="8" id="KW-1185">Reference proteome</keyword>
<name>A0A9P0CUW0_9CUCU</name>
<dbReference type="Gene3D" id="3.30.70.260">
    <property type="match status" value="1"/>
</dbReference>
<evidence type="ECO:0000313" key="7">
    <source>
        <dbReference type="EMBL" id="CAH1106270.1"/>
    </source>
</evidence>
<evidence type="ECO:0000256" key="4">
    <source>
        <dbReference type="ARBA" id="ARBA00011959"/>
    </source>
</evidence>
<evidence type="ECO:0000256" key="3">
    <source>
        <dbReference type="ARBA" id="ARBA00008088"/>
    </source>
</evidence>
<dbReference type="GO" id="GO:0006014">
    <property type="term" value="P:D-ribose metabolic process"/>
    <property type="evidence" value="ECO:0007669"/>
    <property type="project" value="TreeGrafter"/>
</dbReference>
<dbReference type="EMBL" id="OV651814">
    <property type="protein sequence ID" value="CAH1106270.1"/>
    <property type="molecule type" value="Genomic_DNA"/>
</dbReference>
<dbReference type="OrthoDB" id="1555531at2759"/>
<comment type="similarity">
    <text evidence="3">Belongs to the ribose 5-phosphate isomerase family.</text>
</comment>
<dbReference type="InterPro" id="IPR037171">
    <property type="entry name" value="NagB/RpiA_transferase-like"/>
</dbReference>
<dbReference type="Proteomes" id="UP001153636">
    <property type="component" value="Chromosome 2"/>
</dbReference>
<evidence type="ECO:0000313" key="8">
    <source>
        <dbReference type="Proteomes" id="UP001153636"/>
    </source>
</evidence>
<proteinExistence type="inferred from homology"/>
<dbReference type="SUPFAM" id="SSF75445">
    <property type="entry name" value="D-ribose-5-phosphate isomerase (RpiA), lid domain"/>
    <property type="match status" value="1"/>
</dbReference>
<reference evidence="7" key="1">
    <citation type="submission" date="2022-01" db="EMBL/GenBank/DDBJ databases">
        <authorList>
            <person name="King R."/>
        </authorList>
    </citation>
    <scope>NUCLEOTIDE SEQUENCE</scope>
</reference>
<dbReference type="FunFam" id="3.40.50.1360:FF:000001">
    <property type="entry name" value="Ribose-5-phosphate isomerase A"/>
    <property type="match status" value="1"/>
</dbReference>